<evidence type="ECO:0000313" key="3">
    <source>
        <dbReference type="Proteomes" id="UP000055024"/>
    </source>
</evidence>
<dbReference type="AlphaFoldDB" id="A0A0V1H8T0"/>
<feature type="region of interest" description="Disordered" evidence="1">
    <location>
        <begin position="70"/>
        <end position="90"/>
    </location>
</feature>
<evidence type="ECO:0000313" key="2">
    <source>
        <dbReference type="EMBL" id="KRZ06532.1"/>
    </source>
</evidence>
<dbReference type="Proteomes" id="UP000055024">
    <property type="component" value="Unassembled WGS sequence"/>
</dbReference>
<comment type="caution">
    <text evidence="2">The sequence shown here is derived from an EMBL/GenBank/DDBJ whole genome shotgun (WGS) entry which is preliminary data.</text>
</comment>
<evidence type="ECO:0000256" key="1">
    <source>
        <dbReference type="SAM" id="MobiDB-lite"/>
    </source>
</evidence>
<keyword evidence="3" id="KW-1185">Reference proteome</keyword>
<dbReference type="EMBL" id="JYDP01000117">
    <property type="protein sequence ID" value="KRZ06532.1"/>
    <property type="molecule type" value="Genomic_DNA"/>
</dbReference>
<dbReference type="OrthoDB" id="5927516at2759"/>
<proteinExistence type="predicted"/>
<name>A0A0V1H8T0_9BILA</name>
<organism evidence="2 3">
    <name type="scientific">Trichinella zimbabwensis</name>
    <dbReference type="NCBI Taxonomy" id="268475"/>
    <lineage>
        <taxon>Eukaryota</taxon>
        <taxon>Metazoa</taxon>
        <taxon>Ecdysozoa</taxon>
        <taxon>Nematoda</taxon>
        <taxon>Enoplea</taxon>
        <taxon>Dorylaimia</taxon>
        <taxon>Trichinellida</taxon>
        <taxon>Trichinellidae</taxon>
        <taxon>Trichinella</taxon>
    </lineage>
</organism>
<accession>A0A0V1H8T0</accession>
<sequence>MPQVRLAASSLMLEPVANTSICLDALCHNKNSSPAFVLLNGTGICRSRRCLGSFRYRFARWLYIVEQNRENDSNNSRTQTIELKRKTKRK</sequence>
<reference evidence="2 3" key="1">
    <citation type="submission" date="2015-01" db="EMBL/GenBank/DDBJ databases">
        <title>Evolution of Trichinella species and genotypes.</title>
        <authorList>
            <person name="Korhonen P.K."/>
            <person name="Edoardo P."/>
            <person name="Giuseppe L.R."/>
            <person name="Gasser R.B."/>
        </authorList>
    </citation>
    <scope>NUCLEOTIDE SEQUENCE [LARGE SCALE GENOMIC DNA]</scope>
    <source>
        <strain evidence="2">ISS1029</strain>
    </source>
</reference>
<gene>
    <name evidence="2" type="ORF">T11_10123</name>
</gene>
<protein>
    <submittedName>
        <fullName evidence="2">Uncharacterized protein</fullName>
    </submittedName>
</protein>